<comment type="caution">
    <text evidence="2">The sequence shown here is derived from an EMBL/GenBank/DDBJ whole genome shotgun (WGS) entry which is preliminary data.</text>
</comment>
<keyword evidence="1" id="KW-1133">Transmembrane helix</keyword>
<dbReference type="AlphaFoldDB" id="A0A4R3KJ68"/>
<feature type="transmembrane region" description="Helical" evidence="1">
    <location>
        <begin position="26"/>
        <end position="46"/>
    </location>
</feature>
<organism evidence="2 3">
    <name type="scientific">Tepidibacillus fermentans</name>
    <dbReference type="NCBI Taxonomy" id="1281767"/>
    <lineage>
        <taxon>Bacteria</taxon>
        <taxon>Bacillati</taxon>
        <taxon>Bacillota</taxon>
        <taxon>Bacilli</taxon>
        <taxon>Bacillales</taxon>
        <taxon>Bacillaceae</taxon>
        <taxon>Tepidibacillus</taxon>
    </lineage>
</organism>
<reference evidence="2 3" key="1">
    <citation type="submission" date="2019-03" db="EMBL/GenBank/DDBJ databases">
        <title>Genomic Encyclopedia of Type Strains, Phase IV (KMG-IV): sequencing the most valuable type-strain genomes for metagenomic binning, comparative biology and taxonomic classification.</title>
        <authorList>
            <person name="Goeker M."/>
        </authorList>
    </citation>
    <scope>NUCLEOTIDE SEQUENCE [LARGE SCALE GENOMIC DNA]</scope>
    <source>
        <strain evidence="2 3">DSM 23802</strain>
    </source>
</reference>
<keyword evidence="3" id="KW-1185">Reference proteome</keyword>
<evidence type="ECO:0000313" key="2">
    <source>
        <dbReference type="EMBL" id="TCS83178.1"/>
    </source>
</evidence>
<evidence type="ECO:0000256" key="1">
    <source>
        <dbReference type="SAM" id="Phobius"/>
    </source>
</evidence>
<protein>
    <submittedName>
        <fullName evidence="2">Putative membrane protein</fullName>
    </submittedName>
</protein>
<name>A0A4R3KJ68_9BACI</name>
<keyword evidence="1" id="KW-0812">Transmembrane</keyword>
<dbReference type="OrthoDB" id="1682804at2"/>
<dbReference type="EMBL" id="SMAB01000006">
    <property type="protein sequence ID" value="TCS83178.1"/>
    <property type="molecule type" value="Genomic_DNA"/>
</dbReference>
<gene>
    <name evidence="2" type="ORF">EDD72_106106</name>
</gene>
<feature type="transmembrane region" description="Helical" evidence="1">
    <location>
        <begin position="76"/>
        <end position="99"/>
    </location>
</feature>
<dbReference type="Proteomes" id="UP000295788">
    <property type="component" value="Unassembled WGS sequence"/>
</dbReference>
<dbReference type="Pfam" id="PF07843">
    <property type="entry name" value="DUF1634"/>
    <property type="match status" value="1"/>
</dbReference>
<accession>A0A4R3KJ68</accession>
<keyword evidence="1" id="KW-0472">Membrane</keyword>
<sequence length="129" mass="14253">MDQSKRLEQHENRHVVMMEVVISKSLRYGVTISAITILLGLILFIITGKSGYPGHTFPTTLSAILTGLVSLKPYAIIMTGLLLLILTPVFRVGISIIVFLLEKDYLYVIITSLVFAILITSLLLGKVTH</sequence>
<feature type="transmembrane region" description="Helical" evidence="1">
    <location>
        <begin position="105"/>
        <end position="125"/>
    </location>
</feature>
<dbReference type="InterPro" id="IPR012861">
    <property type="entry name" value="DUF1634"/>
</dbReference>
<proteinExistence type="predicted"/>
<evidence type="ECO:0000313" key="3">
    <source>
        <dbReference type="Proteomes" id="UP000295788"/>
    </source>
</evidence>